<dbReference type="EMBL" id="JARNBH010000008">
    <property type="protein sequence ID" value="MEC0272970.1"/>
    <property type="molecule type" value="Genomic_DNA"/>
</dbReference>
<proteinExistence type="predicted"/>
<reference evidence="5 6" key="1">
    <citation type="submission" date="2023-03" db="EMBL/GenBank/DDBJ databases">
        <title>Bacillus Genome Sequencing.</title>
        <authorList>
            <person name="Dunlap C."/>
        </authorList>
    </citation>
    <scope>NUCLEOTIDE SEQUENCE [LARGE SCALE GENOMIC DNA]</scope>
    <source>
        <strain evidence="5 6">B-41290</strain>
    </source>
</reference>
<evidence type="ECO:0000259" key="4">
    <source>
        <dbReference type="Pfam" id="PF13290"/>
    </source>
</evidence>
<dbReference type="InterPro" id="IPR051918">
    <property type="entry name" value="STPP_CPPED1"/>
</dbReference>
<evidence type="ECO:0000313" key="6">
    <source>
        <dbReference type="Proteomes" id="UP001307168"/>
    </source>
</evidence>
<dbReference type="RefSeq" id="WP_367406663.1">
    <property type="nucleotide sequence ID" value="NZ_JARNBG010000001.1"/>
</dbReference>
<protein>
    <submittedName>
        <fullName evidence="5">Metallophosphoesterase</fullName>
    </submittedName>
</protein>
<name>A0AAW9NCP6_9BACI</name>
<evidence type="ECO:0000259" key="3">
    <source>
        <dbReference type="Pfam" id="PF00149"/>
    </source>
</evidence>
<evidence type="ECO:0000256" key="2">
    <source>
        <dbReference type="SAM" id="SignalP"/>
    </source>
</evidence>
<dbReference type="Pfam" id="PF13290">
    <property type="entry name" value="CHB_HEX_C_1"/>
    <property type="match status" value="1"/>
</dbReference>
<comment type="caution">
    <text evidence="5">The sequence shown here is derived from an EMBL/GenBank/DDBJ whole genome shotgun (WGS) entry which is preliminary data.</text>
</comment>
<sequence length="556" mass="62311">MTRILTLIIAIAVVCSALPVSNITFAKENIEVVETPKASEPSGRYENKKVVSLSTKTKNAHIYYTLDGTLPNKNSNKYKENKPLIITKTTNLSVIAMKKGVSSKPATFAYIIKTKEKPLLQFVAMSDVHVGSHEMGDARYESFFDTIASIFPKPDAILSVGDMINDNGNDKPNDHKIVKEIFQDNLKRKNMTDTKIQMAIGNHDSTVAKMQEHYPAEWFTNQKNGYYETQIGGYYFFFLNGNNYNSDTAQRNWLKSRLAEIKSDPKNSNKPIFVNVHQPISNTVMDGQQASNPNLNIDLKDYPQVITLSGHSHLNTNDDRSIYQKDFTSLNLGSMSYIESDHGYQAVTEAGLAGRFEFPVSQALFIEVYKNRVEVERVALNADPGDVYEGGKWSAEPKPPFNSAGVTTGEKWVIELKGETIEEIKSNFKYTAANRNKVAPQFKRNSKVKVENLDAVPNLTFLQAKDDQMVHHYEVKVTKEKNGFVVENLKVFSNYMFSPIPDNMNIPLEGLDGQTNYKVEVTAVDSYGNKSSSIQEAFKTGGTPPEITPIEDGKMQ</sequence>
<dbReference type="Proteomes" id="UP001307168">
    <property type="component" value="Unassembled WGS sequence"/>
</dbReference>
<keyword evidence="6" id="KW-1185">Reference proteome</keyword>
<dbReference type="Pfam" id="PF00149">
    <property type="entry name" value="Metallophos"/>
    <property type="match status" value="1"/>
</dbReference>
<evidence type="ECO:0000256" key="1">
    <source>
        <dbReference type="SAM" id="MobiDB-lite"/>
    </source>
</evidence>
<evidence type="ECO:0000313" key="5">
    <source>
        <dbReference type="EMBL" id="MEC0272970.1"/>
    </source>
</evidence>
<organism evidence="5 6">
    <name type="scientific">Peribacillus castrilensis</name>
    <dbReference type="NCBI Taxonomy" id="2897690"/>
    <lineage>
        <taxon>Bacteria</taxon>
        <taxon>Bacillati</taxon>
        <taxon>Bacillota</taxon>
        <taxon>Bacilli</taxon>
        <taxon>Bacillales</taxon>
        <taxon>Bacillaceae</taxon>
        <taxon>Peribacillus</taxon>
    </lineage>
</organism>
<dbReference type="PANTHER" id="PTHR43143:SF1">
    <property type="entry name" value="SERINE_THREONINE-PROTEIN PHOSPHATASE CPPED1"/>
    <property type="match status" value="1"/>
</dbReference>
<dbReference type="GO" id="GO:0016787">
    <property type="term" value="F:hydrolase activity"/>
    <property type="evidence" value="ECO:0007669"/>
    <property type="project" value="InterPro"/>
</dbReference>
<gene>
    <name evidence="5" type="ORF">P4706_07770</name>
</gene>
<accession>A0AAW9NCP6</accession>
<dbReference type="Gene3D" id="3.60.21.10">
    <property type="match status" value="1"/>
</dbReference>
<feature type="chain" id="PRO_5044015713" evidence="2">
    <location>
        <begin position="27"/>
        <end position="556"/>
    </location>
</feature>
<dbReference type="InterPro" id="IPR029052">
    <property type="entry name" value="Metallo-depent_PP-like"/>
</dbReference>
<feature type="domain" description="Calcineurin-like phosphoesterase" evidence="3">
    <location>
        <begin position="121"/>
        <end position="313"/>
    </location>
</feature>
<dbReference type="AlphaFoldDB" id="A0AAW9NCP6"/>
<feature type="region of interest" description="Disordered" evidence="1">
    <location>
        <begin position="535"/>
        <end position="556"/>
    </location>
</feature>
<dbReference type="InterPro" id="IPR004843">
    <property type="entry name" value="Calcineurin-like_PHP"/>
</dbReference>
<dbReference type="SUPFAM" id="SSF56300">
    <property type="entry name" value="Metallo-dependent phosphatases"/>
    <property type="match status" value="1"/>
</dbReference>
<keyword evidence="2" id="KW-0732">Signal</keyword>
<feature type="domain" description="GH29D-like beta-sandwich" evidence="4">
    <location>
        <begin position="41"/>
        <end position="103"/>
    </location>
</feature>
<dbReference type="InterPro" id="IPR059177">
    <property type="entry name" value="GH29D-like_dom"/>
</dbReference>
<dbReference type="PANTHER" id="PTHR43143">
    <property type="entry name" value="METALLOPHOSPHOESTERASE, CALCINEURIN SUPERFAMILY"/>
    <property type="match status" value="1"/>
</dbReference>
<feature type="signal peptide" evidence="2">
    <location>
        <begin position="1"/>
        <end position="26"/>
    </location>
</feature>